<evidence type="ECO:0000256" key="6">
    <source>
        <dbReference type="ARBA" id="ARBA00023136"/>
    </source>
</evidence>
<feature type="transmembrane region" description="Helical" evidence="8">
    <location>
        <begin position="549"/>
        <end position="570"/>
    </location>
</feature>
<evidence type="ECO:0000256" key="8">
    <source>
        <dbReference type="SAM" id="Phobius"/>
    </source>
</evidence>
<evidence type="ECO:0000256" key="3">
    <source>
        <dbReference type="ARBA" id="ARBA00022692"/>
    </source>
</evidence>
<dbReference type="Gene3D" id="1.20.1420.30">
    <property type="entry name" value="NCX, central ion-binding region"/>
    <property type="match status" value="2"/>
</dbReference>
<reference evidence="10" key="1">
    <citation type="submission" date="2023-10" db="EMBL/GenBank/DDBJ databases">
        <authorList>
            <person name="Chen Y."/>
            <person name="Shah S."/>
            <person name="Dougan E. K."/>
            <person name="Thang M."/>
            <person name="Chan C."/>
        </authorList>
    </citation>
    <scope>NUCLEOTIDE SEQUENCE [LARGE SCALE GENOMIC DNA]</scope>
</reference>
<evidence type="ECO:0000256" key="1">
    <source>
        <dbReference type="ARBA" id="ARBA00004127"/>
    </source>
</evidence>
<dbReference type="Proteomes" id="UP001189429">
    <property type="component" value="Unassembled WGS sequence"/>
</dbReference>
<comment type="caution">
    <text evidence="10">The sequence shown here is derived from an EMBL/GenBank/DDBJ whole genome shotgun (WGS) entry which is preliminary data.</text>
</comment>
<sequence>SHSESLKAGAAHSRPVLDPDPTDDPAARGRLGAEARRRGRGRAAEGPGRSRLAERDGDARLRLGGRGRLAERGDGTRLQPGGLEAPTSDAGGSGDFARGFSEPLRASSLLVQSAVPRRQSLPTLGRAARSQRTLPALALVPAIKRSTIAVRYGRSATSAHILRDMLCDPINLLLVAGPFGLAGEHQGWPRCPTFWLCFLALVPLAKLLGDATEHLAENLGQATGGLLNATFGNAVEMIITVNAINSGLLDIVKSSLLGSILSNLLLVLGMSFFAGGLVKPEQRFSGAAALINITMLLVGVMSFSFPTVFSLGRPEGASVGVSRASAVFVSVGYVAYLVFQLRTHVEMFEDDDGDDPKSTDRLADAEAPPSAGPDDLPRASAHGPDEDADHPAGAAKSWGRSSVPASAPAPPCQGSWGRRTLRAFAVLGTHYQRGAVVQSQDGVLSVPWALGLLLVSTAAVALLSESMVDSIPAVDGLVRAWRIPRPFVGVVLLPIVGNACEHASAVRMAYNSKVGAAIAIAVGSSTQIAMFVMPFSVLTGWVIGQPLDLNLGSTGLAVMFLSVLVVFSIVTDGKSNWLEGFLLTLAYCLVAVLYWHAD</sequence>
<keyword evidence="5" id="KW-0406">Ion transport</keyword>
<protein>
    <recommendedName>
        <fullName evidence="9">Sodium/calcium exchanger membrane region domain-containing protein</fullName>
    </recommendedName>
</protein>
<evidence type="ECO:0000256" key="7">
    <source>
        <dbReference type="SAM" id="MobiDB-lite"/>
    </source>
</evidence>
<keyword evidence="4 8" id="KW-1133">Transmembrane helix</keyword>
<feature type="transmembrane region" description="Helical" evidence="8">
    <location>
        <begin position="321"/>
        <end position="339"/>
    </location>
</feature>
<feature type="transmembrane region" description="Helical" evidence="8">
    <location>
        <begin position="577"/>
        <end position="597"/>
    </location>
</feature>
<dbReference type="Pfam" id="PF01699">
    <property type="entry name" value="Na_Ca_ex"/>
    <property type="match status" value="2"/>
</dbReference>
<feature type="transmembrane region" description="Helical" evidence="8">
    <location>
        <begin position="516"/>
        <end position="543"/>
    </location>
</feature>
<feature type="domain" description="Sodium/calcium exchanger membrane region" evidence="9">
    <location>
        <begin position="194"/>
        <end position="341"/>
    </location>
</feature>
<feature type="region of interest" description="Disordered" evidence="7">
    <location>
        <begin position="350"/>
        <end position="414"/>
    </location>
</feature>
<proteinExistence type="predicted"/>
<keyword evidence="11" id="KW-1185">Reference proteome</keyword>
<feature type="compositionally biased region" description="Basic and acidic residues" evidence="7">
    <location>
        <begin position="51"/>
        <end position="61"/>
    </location>
</feature>
<dbReference type="InterPro" id="IPR004713">
    <property type="entry name" value="CaH_exchang"/>
</dbReference>
<comment type="subcellular location">
    <subcellularLocation>
        <location evidence="1">Endomembrane system</location>
        <topology evidence="1">Multi-pass membrane protein</topology>
    </subcellularLocation>
</comment>
<keyword evidence="6 8" id="KW-0472">Membrane</keyword>
<evidence type="ECO:0000313" key="10">
    <source>
        <dbReference type="EMBL" id="CAK0807215.1"/>
    </source>
</evidence>
<accession>A0ABN9QM75</accession>
<keyword evidence="2" id="KW-0813">Transport</keyword>
<feature type="transmembrane region" description="Helical" evidence="8">
    <location>
        <begin position="256"/>
        <end position="278"/>
    </location>
</feature>
<dbReference type="PANTHER" id="PTHR31503">
    <property type="entry name" value="VACUOLAR CALCIUM ION TRANSPORTER"/>
    <property type="match status" value="1"/>
</dbReference>
<dbReference type="PANTHER" id="PTHR31503:SF22">
    <property type="entry name" value="VACUOLAR CALCIUM ION TRANSPORTER"/>
    <property type="match status" value="1"/>
</dbReference>
<feature type="region of interest" description="Disordered" evidence="7">
    <location>
        <begin position="1"/>
        <end position="94"/>
    </location>
</feature>
<organism evidence="10 11">
    <name type="scientific">Prorocentrum cordatum</name>
    <dbReference type="NCBI Taxonomy" id="2364126"/>
    <lineage>
        <taxon>Eukaryota</taxon>
        <taxon>Sar</taxon>
        <taxon>Alveolata</taxon>
        <taxon>Dinophyceae</taxon>
        <taxon>Prorocentrales</taxon>
        <taxon>Prorocentraceae</taxon>
        <taxon>Prorocentrum</taxon>
    </lineage>
</organism>
<evidence type="ECO:0000313" key="11">
    <source>
        <dbReference type="Proteomes" id="UP001189429"/>
    </source>
</evidence>
<evidence type="ECO:0000259" key="9">
    <source>
        <dbReference type="Pfam" id="PF01699"/>
    </source>
</evidence>
<evidence type="ECO:0000256" key="5">
    <source>
        <dbReference type="ARBA" id="ARBA00023065"/>
    </source>
</evidence>
<feature type="transmembrane region" description="Helical" evidence="8">
    <location>
        <begin position="290"/>
        <end position="309"/>
    </location>
</feature>
<dbReference type="EMBL" id="CAUYUJ010003876">
    <property type="protein sequence ID" value="CAK0807215.1"/>
    <property type="molecule type" value="Genomic_DNA"/>
</dbReference>
<feature type="compositionally biased region" description="Basic and acidic residues" evidence="7">
    <location>
        <begin position="25"/>
        <end position="36"/>
    </location>
</feature>
<feature type="domain" description="Sodium/calcium exchanger membrane region" evidence="9">
    <location>
        <begin position="448"/>
        <end position="593"/>
    </location>
</feature>
<name>A0ABN9QM75_9DINO</name>
<feature type="compositionally biased region" description="Basic and acidic residues" evidence="7">
    <location>
        <begin position="355"/>
        <end position="364"/>
    </location>
</feature>
<evidence type="ECO:0000256" key="2">
    <source>
        <dbReference type="ARBA" id="ARBA00022448"/>
    </source>
</evidence>
<keyword evidence="3 8" id="KW-0812">Transmembrane</keyword>
<evidence type="ECO:0000256" key="4">
    <source>
        <dbReference type="ARBA" id="ARBA00022989"/>
    </source>
</evidence>
<dbReference type="InterPro" id="IPR044880">
    <property type="entry name" value="NCX_ion-bd_dom_sf"/>
</dbReference>
<dbReference type="InterPro" id="IPR004837">
    <property type="entry name" value="NaCa_Exmemb"/>
</dbReference>
<gene>
    <name evidence="10" type="ORF">PCOR1329_LOCUS13155</name>
</gene>
<feature type="non-terminal residue" evidence="10">
    <location>
        <position position="1"/>
    </location>
</feature>